<gene>
    <name evidence="3" type="ORF">BE15_28900</name>
</gene>
<dbReference type="EMBL" id="JEMA01000862">
    <property type="protein sequence ID" value="KYF65041.1"/>
    <property type="molecule type" value="Genomic_DNA"/>
</dbReference>
<organism evidence="3 4">
    <name type="scientific">Sorangium cellulosum</name>
    <name type="common">Polyangium cellulosum</name>
    <dbReference type="NCBI Taxonomy" id="56"/>
    <lineage>
        <taxon>Bacteria</taxon>
        <taxon>Pseudomonadati</taxon>
        <taxon>Myxococcota</taxon>
        <taxon>Polyangia</taxon>
        <taxon>Polyangiales</taxon>
        <taxon>Polyangiaceae</taxon>
        <taxon>Sorangium</taxon>
    </lineage>
</organism>
<accession>A0A150QAP8</accession>
<reference evidence="3 4" key="1">
    <citation type="submission" date="2014-02" db="EMBL/GenBank/DDBJ databases">
        <title>The small core and large imbalanced accessory genome model reveals a collaborative survival strategy of Sorangium cellulosum strains in nature.</title>
        <authorList>
            <person name="Han K."/>
            <person name="Peng R."/>
            <person name="Blom J."/>
            <person name="Li Y.-Z."/>
        </authorList>
    </citation>
    <scope>NUCLEOTIDE SEQUENCE [LARGE SCALE GENOMIC DNA]</scope>
    <source>
        <strain evidence="3 4">So0008-312</strain>
    </source>
</reference>
<dbReference type="AlphaFoldDB" id="A0A150QAP8"/>
<evidence type="ECO:0000256" key="1">
    <source>
        <dbReference type="SAM" id="MobiDB-lite"/>
    </source>
</evidence>
<protein>
    <submittedName>
        <fullName evidence="3">Uncharacterized protein</fullName>
    </submittedName>
</protein>
<feature type="region of interest" description="Disordered" evidence="1">
    <location>
        <begin position="1"/>
        <end position="27"/>
    </location>
</feature>
<evidence type="ECO:0000313" key="4">
    <source>
        <dbReference type="Proteomes" id="UP000075260"/>
    </source>
</evidence>
<dbReference type="Proteomes" id="UP000075260">
    <property type="component" value="Unassembled WGS sequence"/>
</dbReference>
<evidence type="ECO:0000256" key="2">
    <source>
        <dbReference type="SAM" id="Phobius"/>
    </source>
</evidence>
<evidence type="ECO:0000313" key="3">
    <source>
        <dbReference type="EMBL" id="KYF65041.1"/>
    </source>
</evidence>
<name>A0A150QAP8_SORCE</name>
<keyword evidence="2" id="KW-1133">Transmembrane helix</keyword>
<sequence length="73" mass="8110">MAMNGEREQEEAGSSASGPPARRPERVEVSDIEREIRAPRLIYIIGWTVELVVFLSVLGGIVWVLLRTCSVVD</sequence>
<keyword evidence="2" id="KW-0812">Transmembrane</keyword>
<feature type="transmembrane region" description="Helical" evidence="2">
    <location>
        <begin position="41"/>
        <end position="66"/>
    </location>
</feature>
<keyword evidence="2" id="KW-0472">Membrane</keyword>
<comment type="caution">
    <text evidence="3">The sequence shown here is derived from an EMBL/GenBank/DDBJ whole genome shotgun (WGS) entry which is preliminary data.</text>
</comment>
<proteinExistence type="predicted"/>